<keyword evidence="3" id="KW-0804">Transcription</keyword>
<evidence type="ECO:0000256" key="3">
    <source>
        <dbReference type="ARBA" id="ARBA00023163"/>
    </source>
</evidence>
<dbReference type="Gene3D" id="2.60.120.10">
    <property type="entry name" value="Jelly Rolls"/>
    <property type="match status" value="1"/>
</dbReference>
<protein>
    <submittedName>
        <fullName evidence="6">Crp/Fnr family transcriptional regulator</fullName>
    </submittedName>
</protein>
<gene>
    <name evidence="6" type="ORF">ACFQDL_03365</name>
</gene>
<dbReference type="PROSITE" id="PS51063">
    <property type="entry name" value="HTH_CRP_2"/>
    <property type="match status" value="1"/>
</dbReference>
<evidence type="ECO:0000256" key="2">
    <source>
        <dbReference type="ARBA" id="ARBA00023125"/>
    </source>
</evidence>
<dbReference type="SMART" id="SM00419">
    <property type="entry name" value="HTH_CRP"/>
    <property type="match status" value="1"/>
</dbReference>
<dbReference type="PANTHER" id="PTHR24567">
    <property type="entry name" value="CRP FAMILY TRANSCRIPTIONAL REGULATORY PROTEIN"/>
    <property type="match status" value="1"/>
</dbReference>
<dbReference type="InterPro" id="IPR036390">
    <property type="entry name" value="WH_DNA-bd_sf"/>
</dbReference>
<dbReference type="RefSeq" id="WP_379907820.1">
    <property type="nucleotide sequence ID" value="NZ_JBHSWE010000001.1"/>
</dbReference>
<evidence type="ECO:0000256" key="1">
    <source>
        <dbReference type="ARBA" id="ARBA00023015"/>
    </source>
</evidence>
<dbReference type="SMART" id="SM00100">
    <property type="entry name" value="cNMP"/>
    <property type="match status" value="1"/>
</dbReference>
<dbReference type="InterPro" id="IPR036388">
    <property type="entry name" value="WH-like_DNA-bd_sf"/>
</dbReference>
<name>A0ABW1ZVM9_9GAMM</name>
<dbReference type="Proteomes" id="UP001596422">
    <property type="component" value="Unassembled WGS sequence"/>
</dbReference>
<dbReference type="InterPro" id="IPR014710">
    <property type="entry name" value="RmlC-like_jellyroll"/>
</dbReference>
<keyword evidence="7" id="KW-1185">Reference proteome</keyword>
<accession>A0ABW1ZVM9</accession>
<proteinExistence type="predicted"/>
<dbReference type="InterPro" id="IPR018490">
    <property type="entry name" value="cNMP-bd_dom_sf"/>
</dbReference>
<keyword evidence="2" id="KW-0238">DNA-binding</keyword>
<comment type="caution">
    <text evidence="6">The sequence shown here is derived from an EMBL/GenBank/DDBJ whole genome shotgun (WGS) entry which is preliminary data.</text>
</comment>
<dbReference type="SUPFAM" id="SSF51206">
    <property type="entry name" value="cAMP-binding domain-like"/>
    <property type="match status" value="1"/>
</dbReference>
<sequence length="230" mass="25946">MKRGDINTALQQARHHMLFDALDDEEFEQATARARLLDLDGGERLFTQGDKAERFFLVLSGSIKLFRIAFDGQEKVVHLMREGDSLAEAVMFMSQTQYPVNAEALGATRVLSFSNLAYKGCLEASSQACFRVMASMARRLHLRLDEIETLTLQNARHRFVRYLLQLLVPDATGNTGHIELPVAKRLIASRLAMQPETLSRIMHDLKEEGIVEGTTRQLQVLDVSALQEMI</sequence>
<dbReference type="Pfam" id="PF13545">
    <property type="entry name" value="HTH_Crp_2"/>
    <property type="match status" value="1"/>
</dbReference>
<evidence type="ECO:0000259" key="4">
    <source>
        <dbReference type="PROSITE" id="PS50042"/>
    </source>
</evidence>
<evidence type="ECO:0000313" key="7">
    <source>
        <dbReference type="Proteomes" id="UP001596422"/>
    </source>
</evidence>
<dbReference type="PANTHER" id="PTHR24567:SF68">
    <property type="entry name" value="DNA-BINDING TRANSCRIPTIONAL DUAL REGULATOR CRP"/>
    <property type="match status" value="1"/>
</dbReference>
<dbReference type="EMBL" id="JBHSWE010000001">
    <property type="protein sequence ID" value="MFC6669245.1"/>
    <property type="molecule type" value="Genomic_DNA"/>
</dbReference>
<dbReference type="InterPro" id="IPR012318">
    <property type="entry name" value="HTH_CRP"/>
</dbReference>
<dbReference type="Gene3D" id="1.10.10.10">
    <property type="entry name" value="Winged helix-like DNA-binding domain superfamily/Winged helix DNA-binding domain"/>
    <property type="match status" value="1"/>
</dbReference>
<dbReference type="InterPro" id="IPR000595">
    <property type="entry name" value="cNMP-bd_dom"/>
</dbReference>
<reference evidence="7" key="1">
    <citation type="journal article" date="2019" name="Int. J. Syst. Evol. Microbiol.">
        <title>The Global Catalogue of Microorganisms (GCM) 10K type strain sequencing project: providing services to taxonomists for standard genome sequencing and annotation.</title>
        <authorList>
            <consortium name="The Broad Institute Genomics Platform"/>
            <consortium name="The Broad Institute Genome Sequencing Center for Infectious Disease"/>
            <person name="Wu L."/>
            <person name="Ma J."/>
        </authorList>
    </citation>
    <scope>NUCLEOTIDE SEQUENCE [LARGE SCALE GENOMIC DNA]</scope>
    <source>
        <strain evidence="7">NBRC 111756</strain>
    </source>
</reference>
<dbReference type="CDD" id="cd00038">
    <property type="entry name" value="CAP_ED"/>
    <property type="match status" value="1"/>
</dbReference>
<keyword evidence="1" id="KW-0805">Transcription regulation</keyword>
<feature type="domain" description="Cyclic nucleotide-binding" evidence="4">
    <location>
        <begin position="18"/>
        <end position="139"/>
    </location>
</feature>
<evidence type="ECO:0000313" key="6">
    <source>
        <dbReference type="EMBL" id="MFC6669245.1"/>
    </source>
</evidence>
<feature type="domain" description="HTH crp-type" evidence="5">
    <location>
        <begin position="153"/>
        <end position="224"/>
    </location>
</feature>
<organism evidence="6 7">
    <name type="scientific">Marinobacterium aestuariivivens</name>
    <dbReference type="NCBI Taxonomy" id="1698799"/>
    <lineage>
        <taxon>Bacteria</taxon>
        <taxon>Pseudomonadati</taxon>
        <taxon>Pseudomonadota</taxon>
        <taxon>Gammaproteobacteria</taxon>
        <taxon>Oceanospirillales</taxon>
        <taxon>Oceanospirillaceae</taxon>
        <taxon>Marinobacterium</taxon>
    </lineage>
</organism>
<dbReference type="InterPro" id="IPR050397">
    <property type="entry name" value="Env_Response_Regulators"/>
</dbReference>
<evidence type="ECO:0000259" key="5">
    <source>
        <dbReference type="PROSITE" id="PS51063"/>
    </source>
</evidence>
<dbReference type="SUPFAM" id="SSF46785">
    <property type="entry name" value="Winged helix' DNA-binding domain"/>
    <property type="match status" value="1"/>
</dbReference>
<dbReference type="PROSITE" id="PS50042">
    <property type="entry name" value="CNMP_BINDING_3"/>
    <property type="match status" value="1"/>
</dbReference>
<dbReference type="Pfam" id="PF00027">
    <property type="entry name" value="cNMP_binding"/>
    <property type="match status" value="1"/>
</dbReference>